<sequence>MTQQLIGRRTALAGIVGTAAIGTRTAWAADPIKIGFSIPQTGGLAAIGLQALLTLQIWSEDVNARGGILGRPVQLVTYDDQSNPANVPRIYTKLLEVDKVDLIVTNGTNLTVPAMPIAMQRGMVVFCMLSLAVNDKFKYPRFFQTMPYGPHGKASISEGFFDVAMGMSPKPATVALVGADAEFSKNAVDGARDQARKRGLKIVYDRTYPPSTVDFGPVIRGIASANPDIVYIGSYPVDTSGMVRAARELGFRPKLFGGGMVGTQAATLKGDLGEMLNDVVSYELYCPAVADKFPDVEPLLKKYQPRAKEKGIDPQGYYVPPFAYATMEVLQQAVTAAGGLDQDKIAKAAHATTFKTIVGDIKFGADGEWDHPRMLWVQFRGLKGQGMDQFVNPSAEVVLDPPEYRTGELRYPMGVAKQ</sequence>
<feature type="domain" description="Leucine-binding protein" evidence="4">
    <location>
        <begin position="31"/>
        <end position="371"/>
    </location>
</feature>
<proteinExistence type="inferred from homology"/>
<evidence type="ECO:0000256" key="3">
    <source>
        <dbReference type="ARBA" id="ARBA00022970"/>
    </source>
</evidence>
<keyword evidence="6" id="KW-1185">Reference proteome</keyword>
<evidence type="ECO:0000259" key="4">
    <source>
        <dbReference type="Pfam" id="PF13458"/>
    </source>
</evidence>
<keyword evidence="3" id="KW-0813">Transport</keyword>
<keyword evidence="2" id="KW-0732">Signal</keyword>
<dbReference type="Proteomes" id="UP000190092">
    <property type="component" value="Unassembled WGS sequence"/>
</dbReference>
<gene>
    <name evidence="5" type="ORF">SAMN02745126_04709</name>
</gene>
<accession>A0A1T4SI14</accession>
<dbReference type="RefSeq" id="WP_085936442.1">
    <property type="nucleotide sequence ID" value="NZ_FUWJ01000008.1"/>
</dbReference>
<dbReference type="OrthoDB" id="9768099at2"/>
<name>A0A1T4SI14_9HYPH</name>
<evidence type="ECO:0000313" key="6">
    <source>
        <dbReference type="Proteomes" id="UP000190092"/>
    </source>
</evidence>
<reference evidence="6" key="1">
    <citation type="submission" date="2017-02" db="EMBL/GenBank/DDBJ databases">
        <authorList>
            <person name="Varghese N."/>
            <person name="Submissions S."/>
        </authorList>
    </citation>
    <scope>NUCLEOTIDE SEQUENCE [LARGE SCALE GENOMIC DNA]</scope>
    <source>
        <strain evidence="6">ATCC 27094</strain>
    </source>
</reference>
<organism evidence="5 6">
    <name type="scientific">Enhydrobacter aerosaccus</name>
    <dbReference type="NCBI Taxonomy" id="225324"/>
    <lineage>
        <taxon>Bacteria</taxon>
        <taxon>Pseudomonadati</taxon>
        <taxon>Pseudomonadota</taxon>
        <taxon>Alphaproteobacteria</taxon>
        <taxon>Hyphomicrobiales</taxon>
        <taxon>Enhydrobacter</taxon>
    </lineage>
</organism>
<dbReference type="InterPro" id="IPR028082">
    <property type="entry name" value="Peripla_BP_I"/>
</dbReference>
<comment type="similarity">
    <text evidence="1">Belongs to the leucine-binding protein family.</text>
</comment>
<dbReference type="InterPro" id="IPR028081">
    <property type="entry name" value="Leu-bd"/>
</dbReference>
<dbReference type="EMBL" id="FUWJ01000008">
    <property type="protein sequence ID" value="SKA27827.1"/>
    <property type="molecule type" value="Genomic_DNA"/>
</dbReference>
<dbReference type="STRING" id="225324.SAMN02745126_04709"/>
<keyword evidence="3" id="KW-0029">Amino-acid transport</keyword>
<dbReference type="Pfam" id="PF13458">
    <property type="entry name" value="Peripla_BP_6"/>
    <property type="match status" value="1"/>
</dbReference>
<dbReference type="PANTHER" id="PTHR30483">
    <property type="entry name" value="LEUCINE-SPECIFIC-BINDING PROTEIN"/>
    <property type="match status" value="1"/>
</dbReference>
<dbReference type="GO" id="GO:0006865">
    <property type="term" value="P:amino acid transport"/>
    <property type="evidence" value="ECO:0007669"/>
    <property type="project" value="UniProtKB-KW"/>
</dbReference>
<protein>
    <submittedName>
        <fullName evidence="5">Branched-chain amino acid transport system substrate-binding protein</fullName>
    </submittedName>
</protein>
<evidence type="ECO:0000256" key="1">
    <source>
        <dbReference type="ARBA" id="ARBA00010062"/>
    </source>
</evidence>
<dbReference type="CDD" id="cd06338">
    <property type="entry name" value="PBP1_ABC_ligand_binding-like"/>
    <property type="match status" value="1"/>
</dbReference>
<evidence type="ECO:0000256" key="2">
    <source>
        <dbReference type="ARBA" id="ARBA00022729"/>
    </source>
</evidence>
<dbReference type="SUPFAM" id="SSF53822">
    <property type="entry name" value="Periplasmic binding protein-like I"/>
    <property type="match status" value="1"/>
</dbReference>
<dbReference type="InterPro" id="IPR051010">
    <property type="entry name" value="BCAA_transport"/>
</dbReference>
<dbReference type="AlphaFoldDB" id="A0A1T4SI14"/>
<evidence type="ECO:0000313" key="5">
    <source>
        <dbReference type="EMBL" id="SKA27827.1"/>
    </source>
</evidence>
<dbReference type="Gene3D" id="3.40.50.2300">
    <property type="match status" value="2"/>
</dbReference>